<comment type="caution">
    <text evidence="2">The sequence shown here is derived from an EMBL/GenBank/DDBJ whole genome shotgun (WGS) entry which is preliminary data.</text>
</comment>
<evidence type="ECO:0000256" key="1">
    <source>
        <dbReference type="SAM" id="Phobius"/>
    </source>
</evidence>
<keyword evidence="1" id="KW-1133">Transmembrane helix</keyword>
<organism evidence="2 3">
    <name type="scientific">Prochlorococcus marinus str. MIT 9116</name>
    <dbReference type="NCBI Taxonomy" id="167544"/>
    <lineage>
        <taxon>Bacteria</taxon>
        <taxon>Bacillati</taxon>
        <taxon>Cyanobacteriota</taxon>
        <taxon>Cyanophyceae</taxon>
        <taxon>Synechococcales</taxon>
        <taxon>Prochlorococcaceae</taxon>
        <taxon>Prochlorococcus</taxon>
    </lineage>
</organism>
<proteinExistence type="predicted"/>
<evidence type="ECO:0000313" key="2">
    <source>
        <dbReference type="EMBL" id="KGF92012.1"/>
    </source>
</evidence>
<dbReference type="RefSeq" id="WP_032513648.1">
    <property type="nucleotide sequence ID" value="NZ_JNAJ01000011.1"/>
</dbReference>
<feature type="transmembrane region" description="Helical" evidence="1">
    <location>
        <begin position="49"/>
        <end position="69"/>
    </location>
</feature>
<dbReference type="Pfam" id="PF12518">
    <property type="entry name" value="DUF3721"/>
    <property type="match status" value="1"/>
</dbReference>
<dbReference type="InterPro" id="IPR008164">
    <property type="entry name" value="XGLTT_rpt"/>
</dbReference>
<evidence type="ECO:0008006" key="4">
    <source>
        <dbReference type="Google" id="ProtNLM"/>
    </source>
</evidence>
<keyword evidence="1" id="KW-0472">Membrane</keyword>
<sequence>MEINKNKESQHCGTKPKKIAFGIAPLGIVSIGIVPMGVISIGVVPMGVFSFGAVAMGIINLSVVGMGIISGGITTMGVWEYSPNSQNHNHNQSKQISNSNKKNIMSDLFNTKEEAEKAASRYGCIGAHEMGKKWMPCKMH</sequence>
<evidence type="ECO:0000313" key="3">
    <source>
        <dbReference type="Proteomes" id="UP000030491"/>
    </source>
</evidence>
<dbReference type="AlphaFoldDB" id="A0A0A1ZQZ0"/>
<dbReference type="Pfam" id="PF01744">
    <property type="entry name" value="GLTT"/>
    <property type="match status" value="2"/>
</dbReference>
<dbReference type="InterPro" id="IPR022196">
    <property type="entry name" value="DUF3721"/>
</dbReference>
<protein>
    <recommendedName>
        <fullName evidence="4">GLTT repeat (6 copies)</fullName>
    </recommendedName>
</protein>
<dbReference type="Proteomes" id="UP000030491">
    <property type="component" value="Unassembled WGS sequence"/>
</dbReference>
<reference evidence="3" key="1">
    <citation type="journal article" date="2014" name="Sci. Data">
        <title>Genomes of diverse isolates of the marine cyanobacterium Prochlorococcus.</title>
        <authorList>
            <person name="Biller S."/>
            <person name="Berube P."/>
            <person name="Thompson J."/>
            <person name="Kelly L."/>
            <person name="Roggensack S."/>
            <person name="Awad L."/>
            <person name="Roache-Johnson K."/>
            <person name="Ding H."/>
            <person name="Giovannoni S.J."/>
            <person name="Moore L.R."/>
            <person name="Chisholm S.W."/>
        </authorList>
    </citation>
    <scope>NUCLEOTIDE SEQUENCE [LARGE SCALE GENOMIC DNA]</scope>
</reference>
<dbReference type="EMBL" id="JNAJ01000011">
    <property type="protein sequence ID" value="KGF92012.1"/>
    <property type="molecule type" value="Genomic_DNA"/>
</dbReference>
<name>A0A0A1ZQZ0_PROMR</name>
<gene>
    <name evidence="2" type="ORF">EU93_0826</name>
</gene>
<feature type="transmembrane region" description="Helical" evidence="1">
    <location>
        <begin position="21"/>
        <end position="43"/>
    </location>
</feature>
<dbReference type="OrthoDB" id="555949at2"/>
<accession>A0A0A1ZQZ0</accession>
<keyword evidence="1" id="KW-0812">Transmembrane</keyword>